<evidence type="ECO:0000313" key="4">
    <source>
        <dbReference type="Proteomes" id="UP000244110"/>
    </source>
</evidence>
<dbReference type="GO" id="GO:0003677">
    <property type="term" value="F:DNA binding"/>
    <property type="evidence" value="ECO:0007669"/>
    <property type="project" value="UniProtKB-KW"/>
</dbReference>
<keyword evidence="1" id="KW-0680">Restriction system</keyword>
<organism evidence="3 4">
    <name type="scientific">Nitrosomonas ureae</name>
    <dbReference type="NCBI Taxonomy" id="44577"/>
    <lineage>
        <taxon>Bacteria</taxon>
        <taxon>Pseudomonadati</taxon>
        <taxon>Pseudomonadota</taxon>
        <taxon>Betaproteobacteria</taxon>
        <taxon>Nitrosomonadales</taxon>
        <taxon>Nitrosomonadaceae</taxon>
        <taxon>Nitrosomonas</taxon>
    </lineage>
</organism>
<evidence type="ECO:0000256" key="2">
    <source>
        <dbReference type="ARBA" id="ARBA00023125"/>
    </source>
</evidence>
<evidence type="ECO:0000313" key="3">
    <source>
        <dbReference type="EMBL" id="PTQ78417.1"/>
    </source>
</evidence>
<protein>
    <recommendedName>
        <fullName evidence="5">Type I restriction enzyme, S subunit</fullName>
    </recommendedName>
</protein>
<dbReference type="EMBL" id="QAOL01000065">
    <property type="protein sequence ID" value="PTQ78417.1"/>
    <property type="molecule type" value="Genomic_DNA"/>
</dbReference>
<proteinExistence type="predicted"/>
<dbReference type="InterPro" id="IPR044946">
    <property type="entry name" value="Restrct_endonuc_typeI_TRD_sf"/>
</dbReference>
<dbReference type="Gene3D" id="3.90.220.20">
    <property type="entry name" value="DNA methylase specificity domains"/>
    <property type="match status" value="1"/>
</dbReference>
<dbReference type="GO" id="GO:0009307">
    <property type="term" value="P:DNA restriction-modification system"/>
    <property type="evidence" value="ECO:0007669"/>
    <property type="project" value="UniProtKB-KW"/>
</dbReference>
<reference evidence="3 4" key="1">
    <citation type="submission" date="2018-04" db="EMBL/GenBank/DDBJ databases">
        <title>Active sludge and wastewater microbial communities from Klosterneuburg, Austria.</title>
        <authorList>
            <person name="Wagner M."/>
        </authorList>
    </citation>
    <scope>NUCLEOTIDE SEQUENCE [LARGE SCALE GENOMIC DNA]</scope>
    <source>
        <strain evidence="3 4">Nm4</strain>
    </source>
</reference>
<accession>A0A2T5I3J8</accession>
<gene>
    <name evidence="3" type="ORF">C8R28_10651</name>
</gene>
<dbReference type="AlphaFoldDB" id="A0A2T5I3J8"/>
<dbReference type="SUPFAM" id="SSF116734">
    <property type="entry name" value="DNA methylase specificity domain"/>
    <property type="match status" value="1"/>
</dbReference>
<evidence type="ECO:0000256" key="1">
    <source>
        <dbReference type="ARBA" id="ARBA00022747"/>
    </source>
</evidence>
<comment type="caution">
    <text evidence="3">The sequence shown here is derived from an EMBL/GenBank/DDBJ whole genome shotgun (WGS) entry which is preliminary data.</text>
</comment>
<name>A0A2T5I3J8_9PROT</name>
<keyword evidence="2" id="KW-0238">DNA-binding</keyword>
<dbReference type="Proteomes" id="UP000244110">
    <property type="component" value="Unassembled WGS sequence"/>
</dbReference>
<evidence type="ECO:0008006" key="5">
    <source>
        <dbReference type="Google" id="ProtNLM"/>
    </source>
</evidence>
<sequence length="64" mass="7309">MSEWREVRLGDICDIYDGPHATPPKTDSGKIFLGISSLGFDGRINSSHFEYVSEEVFKKWTRVC</sequence>